<dbReference type="Proteomes" id="UP001064087">
    <property type="component" value="Chromosome"/>
</dbReference>
<dbReference type="PROSITE" id="PS50883">
    <property type="entry name" value="EAL"/>
    <property type="match status" value="1"/>
</dbReference>
<dbReference type="InterPro" id="IPR000014">
    <property type="entry name" value="PAS"/>
</dbReference>
<evidence type="ECO:0000313" key="4">
    <source>
        <dbReference type="EMBL" id="UXX82523.1"/>
    </source>
</evidence>
<dbReference type="CDD" id="cd01948">
    <property type="entry name" value="EAL"/>
    <property type="match status" value="1"/>
</dbReference>
<dbReference type="PANTHER" id="PTHR44757:SF2">
    <property type="entry name" value="BIOFILM ARCHITECTURE MAINTENANCE PROTEIN MBAA"/>
    <property type="match status" value="1"/>
</dbReference>
<evidence type="ECO:0000259" key="2">
    <source>
        <dbReference type="PROSITE" id="PS50883"/>
    </source>
</evidence>
<dbReference type="NCBIfam" id="TIGR00254">
    <property type="entry name" value="GGDEF"/>
    <property type="match status" value="1"/>
</dbReference>
<evidence type="ECO:0000313" key="5">
    <source>
        <dbReference type="Proteomes" id="UP001064087"/>
    </source>
</evidence>
<dbReference type="CDD" id="cd01949">
    <property type="entry name" value="GGDEF"/>
    <property type="match status" value="1"/>
</dbReference>
<dbReference type="InterPro" id="IPR052155">
    <property type="entry name" value="Biofilm_reg_signaling"/>
</dbReference>
<dbReference type="InterPro" id="IPR001633">
    <property type="entry name" value="EAL_dom"/>
</dbReference>
<gene>
    <name evidence="4" type="ORF">N7U68_15680</name>
</gene>
<feature type="domain" description="EAL" evidence="2">
    <location>
        <begin position="309"/>
        <end position="564"/>
    </location>
</feature>
<dbReference type="PANTHER" id="PTHR44757">
    <property type="entry name" value="DIGUANYLATE CYCLASE DGCP"/>
    <property type="match status" value="1"/>
</dbReference>
<dbReference type="PROSITE" id="PS50887">
    <property type="entry name" value="GGDEF"/>
    <property type="match status" value="1"/>
</dbReference>
<dbReference type="InterPro" id="IPR035919">
    <property type="entry name" value="EAL_sf"/>
</dbReference>
<organism evidence="4 5">
    <name type="scientific">Roseovarius pelagicus</name>
    <dbReference type="NCBI Taxonomy" id="2980108"/>
    <lineage>
        <taxon>Bacteria</taxon>
        <taxon>Pseudomonadati</taxon>
        <taxon>Pseudomonadota</taxon>
        <taxon>Alphaproteobacteria</taxon>
        <taxon>Rhodobacterales</taxon>
        <taxon>Roseobacteraceae</taxon>
        <taxon>Roseovarius</taxon>
    </lineage>
</organism>
<keyword evidence="5" id="KW-1185">Reference proteome</keyword>
<proteinExistence type="predicted"/>
<feature type="domain" description="PAS" evidence="1">
    <location>
        <begin position="5"/>
        <end position="59"/>
    </location>
</feature>
<dbReference type="SMART" id="SM00091">
    <property type="entry name" value="PAS"/>
    <property type="match status" value="1"/>
</dbReference>
<feature type="domain" description="GGDEF" evidence="3">
    <location>
        <begin position="167"/>
        <end position="300"/>
    </location>
</feature>
<dbReference type="Pfam" id="PF00989">
    <property type="entry name" value="PAS"/>
    <property type="match status" value="1"/>
</dbReference>
<dbReference type="PROSITE" id="PS50112">
    <property type="entry name" value="PAS"/>
    <property type="match status" value="1"/>
</dbReference>
<protein>
    <submittedName>
        <fullName evidence="4">EAL domain-containing protein</fullName>
    </submittedName>
</protein>
<dbReference type="Pfam" id="PF00990">
    <property type="entry name" value="GGDEF"/>
    <property type="match status" value="1"/>
</dbReference>
<sequence>MPDLILDHVRDGIILLDINGRVKWMNPACETMLGWALSDIRGTNPQDLILPPEHRRTRKQTANFRYDFSTSLFDGYRITQHLRRDGSRFWNQQSHSLINLGPDDSQKMVVVTCRDVSDQVTTQAALHQVKDDLEHAAYHDDLTNLANRKRLSQYMHSNRVTAQIAAGRIGLLQLDLDKFKEINDTLGHAAGDMVLCHVADGLRQHARPDDLICRNGGDEFLLFCAETSNRTMLMARAEQVMRTINHPLVWKDQTITIGISIGAALSTSGTTSGEALIQQADHALYSAKDAGRGQVVYYTDQLGQRYRARQQLNRDLKQAVEQDQFTIFLQPMLDLAGNRITGCEALLRWKHPHRGLLAPASFLSAAEAIQLLPDIDYLSMNHALDALTQMRQAGFSDLTLSLNVSSTILSDVNYPGLLDWALQSRNLPHSSICVEILETSLLDVNNTRVMAAVAQLRRIGVRVALDDFGTGYAGLSHISTIEVDAIKLDHSMISRLESAPRHRVVTRSIIRLCALLGMDVVAEGVETQGQLDILRRAKCPFIQGFGLARPMPVPDMIDWLRTNTPLPAPLVLDAPVPTSAAPHKARQ</sequence>
<dbReference type="RefSeq" id="WP_263047417.1">
    <property type="nucleotide sequence ID" value="NZ_CP106738.1"/>
</dbReference>
<dbReference type="InterPro" id="IPR035965">
    <property type="entry name" value="PAS-like_dom_sf"/>
</dbReference>
<dbReference type="NCBIfam" id="TIGR00229">
    <property type="entry name" value="sensory_box"/>
    <property type="match status" value="1"/>
</dbReference>
<dbReference type="Pfam" id="PF00563">
    <property type="entry name" value="EAL"/>
    <property type="match status" value="1"/>
</dbReference>
<dbReference type="Gene3D" id="3.20.20.450">
    <property type="entry name" value="EAL domain"/>
    <property type="match status" value="1"/>
</dbReference>
<dbReference type="SUPFAM" id="SSF55073">
    <property type="entry name" value="Nucleotide cyclase"/>
    <property type="match status" value="1"/>
</dbReference>
<evidence type="ECO:0000259" key="1">
    <source>
        <dbReference type="PROSITE" id="PS50112"/>
    </source>
</evidence>
<dbReference type="SMART" id="SM00052">
    <property type="entry name" value="EAL"/>
    <property type="match status" value="1"/>
</dbReference>
<dbReference type="SMART" id="SM00267">
    <property type="entry name" value="GGDEF"/>
    <property type="match status" value="1"/>
</dbReference>
<dbReference type="SUPFAM" id="SSF141868">
    <property type="entry name" value="EAL domain-like"/>
    <property type="match status" value="1"/>
</dbReference>
<dbReference type="EMBL" id="CP106738">
    <property type="protein sequence ID" value="UXX82523.1"/>
    <property type="molecule type" value="Genomic_DNA"/>
</dbReference>
<accession>A0ABY6D8X2</accession>
<dbReference type="InterPro" id="IPR029787">
    <property type="entry name" value="Nucleotide_cyclase"/>
</dbReference>
<name>A0ABY6D8X2_9RHOB</name>
<reference evidence="4" key="1">
    <citation type="submission" date="2022-10" db="EMBL/GenBank/DDBJ databases">
        <title>Roseovarius pelagicus sp. nov., isolated from Arctic seawater.</title>
        <authorList>
            <person name="Hong Y.W."/>
            <person name="Hwang C.Y."/>
        </authorList>
    </citation>
    <scope>NUCLEOTIDE SEQUENCE</scope>
    <source>
        <strain evidence="4">HL-MP18</strain>
    </source>
</reference>
<dbReference type="InterPro" id="IPR013767">
    <property type="entry name" value="PAS_fold"/>
</dbReference>
<evidence type="ECO:0000259" key="3">
    <source>
        <dbReference type="PROSITE" id="PS50887"/>
    </source>
</evidence>
<dbReference type="CDD" id="cd00130">
    <property type="entry name" value="PAS"/>
    <property type="match status" value="1"/>
</dbReference>
<dbReference type="InterPro" id="IPR000160">
    <property type="entry name" value="GGDEF_dom"/>
</dbReference>
<dbReference type="SUPFAM" id="SSF55785">
    <property type="entry name" value="PYP-like sensor domain (PAS domain)"/>
    <property type="match status" value="1"/>
</dbReference>
<dbReference type="Gene3D" id="3.30.450.20">
    <property type="entry name" value="PAS domain"/>
    <property type="match status" value="1"/>
</dbReference>
<dbReference type="Gene3D" id="3.30.70.270">
    <property type="match status" value="1"/>
</dbReference>
<dbReference type="InterPro" id="IPR043128">
    <property type="entry name" value="Rev_trsase/Diguanyl_cyclase"/>
</dbReference>